<organism evidence="2">
    <name type="scientific">Medicago truncatula</name>
    <name type="common">Barrel medic</name>
    <name type="synonym">Medicago tribuloides</name>
    <dbReference type="NCBI Taxonomy" id="3880"/>
    <lineage>
        <taxon>Eukaryota</taxon>
        <taxon>Viridiplantae</taxon>
        <taxon>Streptophyta</taxon>
        <taxon>Embryophyta</taxon>
        <taxon>Tracheophyta</taxon>
        <taxon>Spermatophyta</taxon>
        <taxon>Magnoliopsida</taxon>
        <taxon>eudicotyledons</taxon>
        <taxon>Gunneridae</taxon>
        <taxon>Pentapetalae</taxon>
        <taxon>rosids</taxon>
        <taxon>fabids</taxon>
        <taxon>Fabales</taxon>
        <taxon>Fabaceae</taxon>
        <taxon>Papilionoideae</taxon>
        <taxon>50 kb inversion clade</taxon>
        <taxon>NPAAA clade</taxon>
        <taxon>Hologalegina</taxon>
        <taxon>IRL clade</taxon>
        <taxon>Trifolieae</taxon>
        <taxon>Medicago</taxon>
    </lineage>
</organism>
<dbReference type="Proteomes" id="UP000265566">
    <property type="component" value="Chromosome 3"/>
</dbReference>
<comment type="caution">
    <text evidence="2">The sequence shown here is derived from an EMBL/GenBank/DDBJ whole genome shotgun (WGS) entry which is preliminary data.</text>
</comment>
<dbReference type="EMBL" id="PSQE01000003">
    <property type="protein sequence ID" value="RHN68247.1"/>
    <property type="molecule type" value="Genomic_DNA"/>
</dbReference>
<keyword evidence="1" id="KW-0732">Signal</keyword>
<reference evidence="2" key="1">
    <citation type="journal article" date="2018" name="Nat. Plants">
        <title>Whole-genome landscape of Medicago truncatula symbiotic genes.</title>
        <authorList>
            <person name="Pecrix Y."/>
            <person name="Gamas P."/>
            <person name="Carrere S."/>
        </authorList>
    </citation>
    <scope>NUCLEOTIDE SEQUENCE</scope>
    <source>
        <tissue evidence="2">Leaves</tissue>
    </source>
</reference>
<feature type="chain" id="PRO_5017389815" description="Transmembrane protein" evidence="1">
    <location>
        <begin position="20"/>
        <end position="46"/>
    </location>
</feature>
<dbReference type="AlphaFoldDB" id="A0A396IZ79"/>
<protein>
    <recommendedName>
        <fullName evidence="3">Transmembrane protein</fullName>
    </recommendedName>
</protein>
<gene>
    <name evidence="2" type="ORF">MtrunA17_Chr3g0111821</name>
</gene>
<feature type="signal peptide" evidence="1">
    <location>
        <begin position="1"/>
        <end position="19"/>
    </location>
</feature>
<dbReference type="Gramene" id="rna16577">
    <property type="protein sequence ID" value="RHN68247.1"/>
    <property type="gene ID" value="gene16577"/>
</dbReference>
<name>A0A396IZ79_MEDTR</name>
<evidence type="ECO:0008006" key="3">
    <source>
        <dbReference type="Google" id="ProtNLM"/>
    </source>
</evidence>
<evidence type="ECO:0000256" key="1">
    <source>
        <dbReference type="SAM" id="SignalP"/>
    </source>
</evidence>
<evidence type="ECO:0000313" key="2">
    <source>
        <dbReference type="EMBL" id="RHN68247.1"/>
    </source>
</evidence>
<accession>A0A396IZ79</accession>
<proteinExistence type="predicted"/>
<sequence>MFQMKFFRLLVTLMPQLWLQYRNSLLCRAKLESCLFHSNHHNQCIL</sequence>